<dbReference type="SUPFAM" id="SSF75620">
    <property type="entry name" value="Release factor"/>
    <property type="match status" value="1"/>
</dbReference>
<feature type="domain" description="Prokaryotic-type class I peptide chain release factors" evidence="3">
    <location>
        <begin position="30"/>
        <end position="46"/>
    </location>
</feature>
<dbReference type="Proteomes" id="UP000245081">
    <property type="component" value="Unassembled WGS sequence"/>
</dbReference>
<protein>
    <submittedName>
        <fullName evidence="4">Ribosome-associated protein</fullName>
    </submittedName>
</protein>
<dbReference type="NCBIfam" id="NF006718">
    <property type="entry name" value="PRK09256.1"/>
    <property type="match status" value="1"/>
</dbReference>
<dbReference type="Gene3D" id="3.30.160.20">
    <property type="match status" value="1"/>
</dbReference>
<accession>A0A2R5FHG5</accession>
<evidence type="ECO:0000259" key="3">
    <source>
        <dbReference type="PROSITE" id="PS00745"/>
    </source>
</evidence>
<comment type="similarity">
    <text evidence="1">Belongs to the prokaryotic/mitochondrial release factor family.</text>
</comment>
<evidence type="ECO:0000256" key="1">
    <source>
        <dbReference type="ARBA" id="ARBA00010835"/>
    </source>
</evidence>
<sequence length="147" mass="16592">MPGLPGIFISMTLTRHIAIPLEEIEFTAVRAQGAGGQNVNKVASAVHLRFDIRASSLPEDIKDRLLALRDHRISEEGIVVIKAQRFRSQDLNRQDAIARLHELVDRVALPPKVRRATRPTRASQRKRVESKQHRGQVKILRGKVSDQ</sequence>
<dbReference type="AlphaFoldDB" id="A0A2R5FHG5"/>
<dbReference type="Pfam" id="PF00472">
    <property type="entry name" value="RF-1"/>
    <property type="match status" value="1"/>
</dbReference>
<name>A0A2R5FHG5_9PROT</name>
<evidence type="ECO:0000313" key="4">
    <source>
        <dbReference type="EMBL" id="GBG15504.1"/>
    </source>
</evidence>
<dbReference type="GO" id="GO:0072344">
    <property type="term" value="P:rescue of stalled ribosome"/>
    <property type="evidence" value="ECO:0007669"/>
    <property type="project" value="TreeGrafter"/>
</dbReference>
<dbReference type="PROSITE" id="PS00745">
    <property type="entry name" value="RF_PROK_I"/>
    <property type="match status" value="1"/>
</dbReference>
<gene>
    <name evidence="4" type="primary">yaeJ</name>
    <name evidence="4" type="ORF">NMK_3112</name>
</gene>
<dbReference type="InterPro" id="IPR045853">
    <property type="entry name" value="Pep_chain_release_fac_I_sf"/>
</dbReference>
<evidence type="ECO:0000256" key="2">
    <source>
        <dbReference type="SAM" id="MobiDB-lite"/>
    </source>
</evidence>
<dbReference type="PANTHER" id="PTHR47814">
    <property type="entry name" value="PEPTIDYL-TRNA HYDROLASE ARFB"/>
    <property type="match status" value="1"/>
</dbReference>
<organism evidence="4 5">
    <name type="scientific">Novimethylophilus kurashikiensis</name>
    <dbReference type="NCBI Taxonomy" id="1825523"/>
    <lineage>
        <taxon>Bacteria</taxon>
        <taxon>Pseudomonadati</taxon>
        <taxon>Pseudomonadota</taxon>
        <taxon>Betaproteobacteria</taxon>
        <taxon>Nitrosomonadales</taxon>
        <taxon>Methylophilaceae</taxon>
        <taxon>Novimethylophilus</taxon>
    </lineage>
</organism>
<dbReference type="GO" id="GO:0043022">
    <property type="term" value="F:ribosome binding"/>
    <property type="evidence" value="ECO:0007669"/>
    <property type="project" value="TreeGrafter"/>
</dbReference>
<comment type="caution">
    <text evidence="4">The sequence shown here is derived from an EMBL/GenBank/DDBJ whole genome shotgun (WGS) entry which is preliminary data.</text>
</comment>
<dbReference type="EMBL" id="BDOQ01000019">
    <property type="protein sequence ID" value="GBG15504.1"/>
    <property type="molecule type" value="Genomic_DNA"/>
</dbReference>
<feature type="region of interest" description="Disordered" evidence="2">
    <location>
        <begin position="114"/>
        <end position="147"/>
    </location>
</feature>
<dbReference type="GO" id="GO:0003747">
    <property type="term" value="F:translation release factor activity"/>
    <property type="evidence" value="ECO:0007669"/>
    <property type="project" value="InterPro"/>
</dbReference>
<evidence type="ECO:0000313" key="5">
    <source>
        <dbReference type="Proteomes" id="UP000245081"/>
    </source>
</evidence>
<dbReference type="GO" id="GO:0004045">
    <property type="term" value="F:peptidyl-tRNA hydrolase activity"/>
    <property type="evidence" value="ECO:0007669"/>
    <property type="project" value="TreeGrafter"/>
</dbReference>
<keyword evidence="5" id="KW-1185">Reference proteome</keyword>
<dbReference type="PANTHER" id="PTHR47814:SF1">
    <property type="entry name" value="PEPTIDYL-TRNA HYDROLASE ARFB"/>
    <property type="match status" value="1"/>
</dbReference>
<dbReference type="InterPro" id="IPR000352">
    <property type="entry name" value="Pep_chain_release_fac_I"/>
</dbReference>
<proteinExistence type="inferred from homology"/>
<reference evidence="4 5" key="1">
    <citation type="journal article" date="2018" name="Environ. Microbiol.">
        <title>Isolation and genomic characterization of Novimethylophilus kurashikiensis gen. nov. sp. nov., a new lanthanide-dependent methylotrophic species of Methylophilaceae.</title>
        <authorList>
            <person name="Lv H."/>
            <person name="Sahin N."/>
            <person name="Tani A."/>
        </authorList>
    </citation>
    <scope>NUCLEOTIDE SEQUENCE [LARGE SCALE GENOMIC DNA]</scope>
    <source>
        <strain evidence="4 5">La2-4</strain>
    </source>
</reference>